<accession>A5BVB8</accession>
<protein>
    <submittedName>
        <fullName evidence="1">Uncharacterized protein</fullName>
    </submittedName>
</protein>
<reference evidence="1" key="1">
    <citation type="journal article" date="2007" name="PLoS ONE">
        <title>The first genome sequence of an elite grapevine cultivar (Pinot noir Vitis vinifera L.): coping with a highly heterozygous genome.</title>
        <authorList>
            <person name="Velasco R."/>
            <person name="Zharkikh A."/>
            <person name="Troggio M."/>
            <person name="Cartwright D.A."/>
            <person name="Cestaro A."/>
            <person name="Pruss D."/>
            <person name="Pindo M."/>
            <person name="FitzGerald L.M."/>
            <person name="Vezzulli S."/>
            <person name="Reid J."/>
            <person name="Malacarne G."/>
            <person name="Iliev D."/>
            <person name="Coppola G."/>
            <person name="Wardell B."/>
            <person name="Micheletti D."/>
            <person name="Macalma T."/>
            <person name="Facci M."/>
            <person name="Mitchell J.T."/>
            <person name="Perazzolli M."/>
            <person name="Eldredge G."/>
            <person name="Gatto P."/>
            <person name="Oyzerski R."/>
            <person name="Moretto M."/>
            <person name="Gutin N."/>
            <person name="Stefanini M."/>
            <person name="Chen Y."/>
            <person name="Segala C."/>
            <person name="Davenport C."/>
            <person name="Dematte L."/>
            <person name="Mraz A."/>
            <person name="Battilana J."/>
            <person name="Stormo K."/>
            <person name="Costa F."/>
            <person name="Tao Q."/>
            <person name="Si-Ammour A."/>
            <person name="Harkins T."/>
            <person name="Lackey A."/>
            <person name="Perbost C."/>
            <person name="Taillon B."/>
            <person name="Stella A."/>
            <person name="Solovyev V."/>
            <person name="Fawcett J.A."/>
            <person name="Sterck L."/>
            <person name="Vandepoele K."/>
            <person name="Grando S.M."/>
            <person name="Toppo S."/>
            <person name="Moser C."/>
            <person name="Lanchbury J."/>
            <person name="Bogden R."/>
            <person name="Skolnick M."/>
            <person name="Sgaramella V."/>
            <person name="Bhatnagar S.K."/>
            <person name="Fontana P."/>
            <person name="Gutin A."/>
            <person name="Van de Peer Y."/>
            <person name="Salamini F."/>
            <person name="Viola R."/>
        </authorList>
    </citation>
    <scope>NUCLEOTIDE SEQUENCE</scope>
</reference>
<proteinExistence type="predicted"/>
<name>A5BVB8_VITVI</name>
<dbReference type="AlphaFoldDB" id="A5BVB8"/>
<organism evidence="1">
    <name type="scientific">Vitis vinifera</name>
    <name type="common">Grape</name>
    <dbReference type="NCBI Taxonomy" id="29760"/>
    <lineage>
        <taxon>Eukaryota</taxon>
        <taxon>Viridiplantae</taxon>
        <taxon>Streptophyta</taxon>
        <taxon>Embryophyta</taxon>
        <taxon>Tracheophyta</taxon>
        <taxon>Spermatophyta</taxon>
        <taxon>Magnoliopsida</taxon>
        <taxon>eudicotyledons</taxon>
        <taxon>Gunneridae</taxon>
        <taxon>Pentapetalae</taxon>
        <taxon>rosids</taxon>
        <taxon>Vitales</taxon>
        <taxon>Vitaceae</taxon>
        <taxon>Viteae</taxon>
        <taxon>Vitis</taxon>
    </lineage>
</organism>
<dbReference type="EMBL" id="AM472458">
    <property type="protein sequence ID" value="CAN81521.1"/>
    <property type="molecule type" value="Genomic_DNA"/>
</dbReference>
<sequence length="164" mass="18532">MAKKMEAHLHEEFKLWSFIVLCQIQSRMQGGKREKSNMKNSRGQQLLDTFRVLPGVYFMHTISLRSSGSQESNASNGARIGVETKKLWLFEDNCAKLSKMSCENFAGCFVAAKPPLGTRVPFHSSTPSFRSCEMDCEMAYENVSLLSHWLRNGLQAVNQVANHL</sequence>
<evidence type="ECO:0000313" key="1">
    <source>
        <dbReference type="EMBL" id="CAN81521.1"/>
    </source>
</evidence>
<gene>
    <name evidence="1" type="ORF">VITISV_000501</name>
</gene>